<dbReference type="PANTHER" id="PTHR43537:SF5">
    <property type="entry name" value="UXU OPERON TRANSCRIPTIONAL REGULATOR"/>
    <property type="match status" value="1"/>
</dbReference>
<dbReference type="AlphaFoldDB" id="A0A1I2ALB2"/>
<gene>
    <name evidence="5" type="ORF">SAMN05216238_11651</name>
</gene>
<keyword evidence="1" id="KW-0805">Transcription regulation</keyword>
<protein>
    <submittedName>
        <fullName evidence="5">DNA-binding transcriptional regulator, FadR family</fullName>
    </submittedName>
</protein>
<dbReference type="InterPro" id="IPR000524">
    <property type="entry name" value="Tscrpt_reg_HTH_GntR"/>
</dbReference>
<dbReference type="InterPro" id="IPR036388">
    <property type="entry name" value="WH-like_DNA-bd_sf"/>
</dbReference>
<organism evidence="5 6">
    <name type="scientific">Lentibacillus persicus</name>
    <dbReference type="NCBI Taxonomy" id="640948"/>
    <lineage>
        <taxon>Bacteria</taxon>
        <taxon>Bacillati</taxon>
        <taxon>Bacillota</taxon>
        <taxon>Bacilli</taxon>
        <taxon>Bacillales</taxon>
        <taxon>Bacillaceae</taxon>
        <taxon>Lentibacillus</taxon>
    </lineage>
</organism>
<dbReference type="Pfam" id="PF00392">
    <property type="entry name" value="GntR"/>
    <property type="match status" value="1"/>
</dbReference>
<keyword evidence="6" id="KW-1185">Reference proteome</keyword>
<dbReference type="SUPFAM" id="SSF48008">
    <property type="entry name" value="GntR ligand-binding domain-like"/>
    <property type="match status" value="1"/>
</dbReference>
<evidence type="ECO:0000256" key="1">
    <source>
        <dbReference type="ARBA" id="ARBA00023015"/>
    </source>
</evidence>
<dbReference type="PANTHER" id="PTHR43537">
    <property type="entry name" value="TRANSCRIPTIONAL REGULATOR, GNTR FAMILY"/>
    <property type="match status" value="1"/>
</dbReference>
<evidence type="ECO:0000259" key="4">
    <source>
        <dbReference type="PROSITE" id="PS50949"/>
    </source>
</evidence>
<dbReference type="Proteomes" id="UP000199474">
    <property type="component" value="Unassembled WGS sequence"/>
</dbReference>
<dbReference type="Gene3D" id="1.20.120.530">
    <property type="entry name" value="GntR ligand-binding domain-like"/>
    <property type="match status" value="1"/>
</dbReference>
<dbReference type="PRINTS" id="PR00035">
    <property type="entry name" value="HTHGNTR"/>
</dbReference>
<evidence type="ECO:0000313" key="6">
    <source>
        <dbReference type="Proteomes" id="UP000199474"/>
    </source>
</evidence>
<dbReference type="SMART" id="SM00345">
    <property type="entry name" value="HTH_GNTR"/>
    <property type="match status" value="1"/>
</dbReference>
<accession>A0A1I2ALB2</accession>
<dbReference type="Pfam" id="PF07729">
    <property type="entry name" value="FCD"/>
    <property type="match status" value="1"/>
</dbReference>
<keyword evidence="2 5" id="KW-0238">DNA-binding</keyword>
<proteinExistence type="predicted"/>
<evidence type="ECO:0000256" key="2">
    <source>
        <dbReference type="ARBA" id="ARBA00023125"/>
    </source>
</evidence>
<dbReference type="GO" id="GO:0003700">
    <property type="term" value="F:DNA-binding transcription factor activity"/>
    <property type="evidence" value="ECO:0007669"/>
    <property type="project" value="InterPro"/>
</dbReference>
<dbReference type="GO" id="GO:0003677">
    <property type="term" value="F:DNA binding"/>
    <property type="evidence" value="ECO:0007669"/>
    <property type="project" value="UniProtKB-KW"/>
</dbReference>
<reference evidence="6" key="1">
    <citation type="submission" date="2016-10" db="EMBL/GenBank/DDBJ databases">
        <authorList>
            <person name="Varghese N."/>
            <person name="Submissions S."/>
        </authorList>
    </citation>
    <scope>NUCLEOTIDE SEQUENCE [LARGE SCALE GENOMIC DNA]</scope>
    <source>
        <strain evidence="6">DSM 22530</strain>
    </source>
</reference>
<evidence type="ECO:0000313" key="5">
    <source>
        <dbReference type="EMBL" id="SFE44686.1"/>
    </source>
</evidence>
<sequence length="234" mass="26925">MPMDLSIEKINLEGTISSEIVKIIKDNLLNGNLRPGDKLPTEKELMEQIGVSRTPVREAVKILEAIGVIQIKRGEGMYITNNLSHFSLNPLIFSLILHSNDMEALIQFRQHFEVLLMNMIITKDDKDIHAIENVYQSQIDRMTTELSPAQLVEIDLEFHYAVLEATNNPFVIEIGKTIYEIIKPKMIHFKNSQSIERTLATHKFYLDLISGKREFDSTRIVQDMIKNNEEMVND</sequence>
<feature type="domain" description="HTH gntR-type" evidence="4">
    <location>
        <begin position="14"/>
        <end position="82"/>
    </location>
</feature>
<dbReference type="PROSITE" id="PS50949">
    <property type="entry name" value="HTH_GNTR"/>
    <property type="match status" value="1"/>
</dbReference>
<dbReference type="SUPFAM" id="SSF46785">
    <property type="entry name" value="Winged helix' DNA-binding domain"/>
    <property type="match status" value="1"/>
</dbReference>
<dbReference type="InterPro" id="IPR011711">
    <property type="entry name" value="GntR_C"/>
</dbReference>
<name>A0A1I2ALB2_9BACI</name>
<dbReference type="InterPro" id="IPR036390">
    <property type="entry name" value="WH_DNA-bd_sf"/>
</dbReference>
<dbReference type="InterPro" id="IPR008920">
    <property type="entry name" value="TF_FadR/GntR_C"/>
</dbReference>
<dbReference type="Gene3D" id="1.10.10.10">
    <property type="entry name" value="Winged helix-like DNA-binding domain superfamily/Winged helix DNA-binding domain"/>
    <property type="match status" value="1"/>
</dbReference>
<keyword evidence="3" id="KW-0804">Transcription</keyword>
<evidence type="ECO:0000256" key="3">
    <source>
        <dbReference type="ARBA" id="ARBA00023163"/>
    </source>
</evidence>
<dbReference type="EMBL" id="FOMR01000016">
    <property type="protein sequence ID" value="SFE44686.1"/>
    <property type="molecule type" value="Genomic_DNA"/>
</dbReference>
<dbReference type="STRING" id="640948.SAMN05216238_11651"/>
<dbReference type="CDD" id="cd07377">
    <property type="entry name" value="WHTH_GntR"/>
    <property type="match status" value="1"/>
</dbReference>